<evidence type="ECO:0000313" key="2">
    <source>
        <dbReference type="Proteomes" id="UP000821845"/>
    </source>
</evidence>
<gene>
    <name evidence="1" type="ORF">HPB50_024398</name>
</gene>
<dbReference type="Proteomes" id="UP000821845">
    <property type="component" value="Chromosome 5"/>
</dbReference>
<dbReference type="EMBL" id="CM023485">
    <property type="protein sequence ID" value="KAH6931430.1"/>
    <property type="molecule type" value="Genomic_DNA"/>
</dbReference>
<protein>
    <submittedName>
        <fullName evidence="1">Uncharacterized protein</fullName>
    </submittedName>
</protein>
<keyword evidence="2" id="KW-1185">Reference proteome</keyword>
<organism evidence="1 2">
    <name type="scientific">Hyalomma asiaticum</name>
    <name type="common">Tick</name>
    <dbReference type="NCBI Taxonomy" id="266040"/>
    <lineage>
        <taxon>Eukaryota</taxon>
        <taxon>Metazoa</taxon>
        <taxon>Ecdysozoa</taxon>
        <taxon>Arthropoda</taxon>
        <taxon>Chelicerata</taxon>
        <taxon>Arachnida</taxon>
        <taxon>Acari</taxon>
        <taxon>Parasitiformes</taxon>
        <taxon>Ixodida</taxon>
        <taxon>Ixodoidea</taxon>
        <taxon>Ixodidae</taxon>
        <taxon>Hyalomminae</taxon>
        <taxon>Hyalomma</taxon>
    </lineage>
</organism>
<comment type="caution">
    <text evidence="1">The sequence shown here is derived from an EMBL/GenBank/DDBJ whole genome shotgun (WGS) entry which is preliminary data.</text>
</comment>
<sequence length="108" mass="11839">MVTTFNASGAEQLFDHADGAAWDVCPAQRFFTEARLPFEVTALPWLFDYRYADWQPGISELNVTLHKLPPQHTALGSGADMAAGHLRLVLLQGKDSSLGDVLQEGPEN</sequence>
<name>A0ACB7SA45_HYAAI</name>
<reference evidence="1" key="1">
    <citation type="submission" date="2020-05" db="EMBL/GenBank/DDBJ databases">
        <title>Large-scale comparative analyses of tick genomes elucidate their genetic diversity and vector capacities.</title>
        <authorList>
            <person name="Jia N."/>
            <person name="Wang J."/>
            <person name="Shi W."/>
            <person name="Du L."/>
            <person name="Sun Y."/>
            <person name="Zhan W."/>
            <person name="Jiang J."/>
            <person name="Wang Q."/>
            <person name="Zhang B."/>
            <person name="Ji P."/>
            <person name="Sakyi L.B."/>
            <person name="Cui X."/>
            <person name="Yuan T."/>
            <person name="Jiang B."/>
            <person name="Yang W."/>
            <person name="Lam T.T.-Y."/>
            <person name="Chang Q."/>
            <person name="Ding S."/>
            <person name="Wang X."/>
            <person name="Zhu J."/>
            <person name="Ruan X."/>
            <person name="Zhao L."/>
            <person name="Wei J."/>
            <person name="Que T."/>
            <person name="Du C."/>
            <person name="Cheng J."/>
            <person name="Dai P."/>
            <person name="Han X."/>
            <person name="Huang E."/>
            <person name="Gao Y."/>
            <person name="Liu J."/>
            <person name="Shao H."/>
            <person name="Ye R."/>
            <person name="Li L."/>
            <person name="Wei W."/>
            <person name="Wang X."/>
            <person name="Wang C."/>
            <person name="Yang T."/>
            <person name="Huo Q."/>
            <person name="Li W."/>
            <person name="Guo W."/>
            <person name="Chen H."/>
            <person name="Zhou L."/>
            <person name="Ni X."/>
            <person name="Tian J."/>
            <person name="Zhou Y."/>
            <person name="Sheng Y."/>
            <person name="Liu T."/>
            <person name="Pan Y."/>
            <person name="Xia L."/>
            <person name="Li J."/>
            <person name="Zhao F."/>
            <person name="Cao W."/>
        </authorList>
    </citation>
    <scope>NUCLEOTIDE SEQUENCE</scope>
    <source>
        <strain evidence="1">Hyas-2018</strain>
    </source>
</reference>
<proteinExistence type="predicted"/>
<evidence type="ECO:0000313" key="1">
    <source>
        <dbReference type="EMBL" id="KAH6931430.1"/>
    </source>
</evidence>
<accession>A0ACB7SA45</accession>